<sequence length="165" mass="18666">MTIYGHGDLRWQLQLMQAKMIDLRNQTFFYLLLLKNLIQVSEARAPALSATYTRTPIGLLQPALLQKLLIARNFAKGKTYFKIVSLDALALARNGTLEHSTIGHVPNGHGSDGHEILETVLLDTVHLDIVHLDTKKMRAVHLDTVHLDTVQLDTERCNLFSWTQE</sequence>
<proteinExistence type="predicted"/>
<dbReference type="Proteomes" id="UP000000311">
    <property type="component" value="Unassembled WGS sequence"/>
</dbReference>
<name>E2A9F2_CAMFO</name>
<keyword evidence="2" id="KW-1185">Reference proteome</keyword>
<reference evidence="1 2" key="1">
    <citation type="journal article" date="2010" name="Science">
        <title>Genomic comparison of the ants Camponotus floridanus and Harpegnathos saltator.</title>
        <authorList>
            <person name="Bonasio R."/>
            <person name="Zhang G."/>
            <person name="Ye C."/>
            <person name="Mutti N.S."/>
            <person name="Fang X."/>
            <person name="Qin N."/>
            <person name="Donahue G."/>
            <person name="Yang P."/>
            <person name="Li Q."/>
            <person name="Li C."/>
            <person name="Zhang P."/>
            <person name="Huang Z."/>
            <person name="Berger S.L."/>
            <person name="Reinberg D."/>
            <person name="Wang J."/>
            <person name="Liebig J."/>
        </authorList>
    </citation>
    <scope>NUCLEOTIDE SEQUENCE [LARGE SCALE GENOMIC DNA]</scope>
    <source>
        <strain evidence="2">C129</strain>
    </source>
</reference>
<gene>
    <name evidence="1" type="ORF">EAG_08381</name>
</gene>
<dbReference type="AlphaFoldDB" id="E2A9F2"/>
<protein>
    <submittedName>
        <fullName evidence="1">Uncharacterized protein</fullName>
    </submittedName>
</protein>
<organism evidence="2">
    <name type="scientific">Camponotus floridanus</name>
    <name type="common">Florida carpenter ant</name>
    <dbReference type="NCBI Taxonomy" id="104421"/>
    <lineage>
        <taxon>Eukaryota</taxon>
        <taxon>Metazoa</taxon>
        <taxon>Ecdysozoa</taxon>
        <taxon>Arthropoda</taxon>
        <taxon>Hexapoda</taxon>
        <taxon>Insecta</taxon>
        <taxon>Pterygota</taxon>
        <taxon>Neoptera</taxon>
        <taxon>Endopterygota</taxon>
        <taxon>Hymenoptera</taxon>
        <taxon>Apocrita</taxon>
        <taxon>Aculeata</taxon>
        <taxon>Formicoidea</taxon>
        <taxon>Formicidae</taxon>
        <taxon>Formicinae</taxon>
        <taxon>Camponotus</taxon>
    </lineage>
</organism>
<evidence type="ECO:0000313" key="2">
    <source>
        <dbReference type="Proteomes" id="UP000000311"/>
    </source>
</evidence>
<evidence type="ECO:0000313" key="1">
    <source>
        <dbReference type="EMBL" id="EFN69937.1"/>
    </source>
</evidence>
<accession>E2A9F2</accession>
<dbReference type="InParanoid" id="E2A9F2"/>
<dbReference type="EMBL" id="GL437846">
    <property type="protein sequence ID" value="EFN69937.1"/>
    <property type="molecule type" value="Genomic_DNA"/>
</dbReference>